<dbReference type="InterPro" id="IPR005519">
    <property type="entry name" value="Acid_phosphat_B-like"/>
</dbReference>
<dbReference type="KEGG" id="gma:AciX8_1409"/>
<accession>G8P036</accession>
<evidence type="ECO:0000313" key="4">
    <source>
        <dbReference type="Proteomes" id="UP000007113"/>
    </source>
</evidence>
<dbReference type="eggNOG" id="COG2503">
    <property type="taxonomic scope" value="Bacteria"/>
</dbReference>
<gene>
    <name evidence="3" type="ordered locus">AciX8_1409</name>
</gene>
<dbReference type="HOGENOM" id="CLU_053338_3_0_0"/>
<dbReference type="SUPFAM" id="SSF56784">
    <property type="entry name" value="HAD-like"/>
    <property type="match status" value="1"/>
</dbReference>
<dbReference type="PANTHER" id="PTHR31284">
    <property type="entry name" value="ACID PHOSPHATASE-LIKE PROTEIN"/>
    <property type="match status" value="1"/>
</dbReference>
<dbReference type="PANTHER" id="PTHR31284:SF10">
    <property type="entry name" value="ACID PHOSPHATASE-LIKE PROTEIN"/>
    <property type="match status" value="1"/>
</dbReference>
<dbReference type="EMBL" id="CP003130">
    <property type="protein sequence ID" value="AEU35752.1"/>
    <property type="molecule type" value="Genomic_DNA"/>
</dbReference>
<dbReference type="AlphaFoldDB" id="G8P036"/>
<evidence type="ECO:0000256" key="2">
    <source>
        <dbReference type="SAM" id="SignalP"/>
    </source>
</evidence>
<dbReference type="Proteomes" id="UP000007113">
    <property type="component" value="Chromosome"/>
</dbReference>
<dbReference type="Gene3D" id="3.40.50.1000">
    <property type="entry name" value="HAD superfamily/HAD-like"/>
    <property type="match status" value="1"/>
</dbReference>
<keyword evidence="4" id="KW-1185">Reference proteome</keyword>
<proteinExistence type="predicted"/>
<dbReference type="OrthoDB" id="193314at2"/>
<feature type="signal peptide" evidence="2">
    <location>
        <begin position="1"/>
        <end position="21"/>
    </location>
</feature>
<name>G8P036_GRAMM</name>
<dbReference type="Pfam" id="PF03767">
    <property type="entry name" value="Acid_phosphat_B"/>
    <property type="match status" value="1"/>
</dbReference>
<organism evidence="3 4">
    <name type="scientific">Granulicella mallensis (strain ATCC BAA-1857 / DSM 23137 / MP5ACTX8)</name>
    <dbReference type="NCBI Taxonomy" id="682795"/>
    <lineage>
        <taxon>Bacteria</taxon>
        <taxon>Pseudomonadati</taxon>
        <taxon>Acidobacteriota</taxon>
        <taxon>Terriglobia</taxon>
        <taxon>Terriglobales</taxon>
        <taxon>Acidobacteriaceae</taxon>
        <taxon>Granulicella</taxon>
    </lineage>
</organism>
<dbReference type="STRING" id="682795.AciX8_1409"/>
<dbReference type="RefSeq" id="WP_014264632.1">
    <property type="nucleotide sequence ID" value="NC_016631.1"/>
</dbReference>
<evidence type="ECO:0000256" key="1">
    <source>
        <dbReference type="ARBA" id="ARBA00022729"/>
    </source>
</evidence>
<protein>
    <submittedName>
        <fullName evidence="3">Acid phosphatase (Class B)</fullName>
    </submittedName>
</protein>
<dbReference type="InterPro" id="IPR036412">
    <property type="entry name" value="HAD-like_sf"/>
</dbReference>
<reference evidence="3 4" key="1">
    <citation type="submission" date="2011-11" db="EMBL/GenBank/DDBJ databases">
        <title>Complete sequence of Granulicella mallensis MP5ACTX8.</title>
        <authorList>
            <consortium name="US DOE Joint Genome Institute"/>
            <person name="Lucas S."/>
            <person name="Copeland A."/>
            <person name="Lapidus A."/>
            <person name="Cheng J.-F."/>
            <person name="Goodwin L."/>
            <person name="Pitluck S."/>
            <person name="Peters L."/>
            <person name="Lu M."/>
            <person name="Detter J.C."/>
            <person name="Han C."/>
            <person name="Tapia R."/>
            <person name="Land M."/>
            <person name="Hauser L."/>
            <person name="Kyrpides N."/>
            <person name="Ivanova N."/>
            <person name="Mikhailova N."/>
            <person name="Pagani I."/>
            <person name="Rawat S."/>
            <person name="Mannisto M."/>
            <person name="Haggblom M."/>
            <person name="Woyke T."/>
        </authorList>
    </citation>
    <scope>NUCLEOTIDE SEQUENCE [LARGE SCALE GENOMIC DNA]</scope>
    <source>
        <strain evidence="4">ATCC BAA-1857 / DSM 23137 / MP5ACTX8</strain>
    </source>
</reference>
<sequence precursor="true">MESRSFRWLAMIWLVAGVAGAQAPVVPTDHYGPPVCSAAAVPAHRMTAEAAKAEQEQGADDSHAILSAEPVENFAIARYRLADYADCVGTNGCYWADLDAQYRRAEVALATAVAAKKPGEKLAVVMDIDETALSSYCEMKHEDFGYVGPLFNAWIVSPEASVAIPGGLRFFNKAKAAGVSVFFITGRAGVPDYSSGKPAADQTEATARNLEAAGYRGWAGLVLRNGGENTVSTIEYKSEERHRIADKGYRIVMSVGDQWSDLLGEPKAEVSVKLPNPFYFLP</sequence>
<feature type="chain" id="PRO_5003513198" evidence="2">
    <location>
        <begin position="22"/>
        <end position="282"/>
    </location>
</feature>
<evidence type="ECO:0000313" key="3">
    <source>
        <dbReference type="EMBL" id="AEU35752.1"/>
    </source>
</evidence>
<keyword evidence="1 2" id="KW-0732">Signal</keyword>
<dbReference type="InterPro" id="IPR023214">
    <property type="entry name" value="HAD_sf"/>
</dbReference>